<evidence type="ECO:0000256" key="5">
    <source>
        <dbReference type="ARBA" id="ARBA00022490"/>
    </source>
</evidence>
<comment type="similarity">
    <text evidence="3 12 13">Belongs to the DapA family.</text>
</comment>
<dbReference type="Gene3D" id="3.20.20.70">
    <property type="entry name" value="Aldolase class I"/>
    <property type="match status" value="1"/>
</dbReference>
<name>A0A377GVP9_9FUSO</name>
<feature type="site" description="Part of a proton relay during catalysis" evidence="12">
    <location>
        <position position="46"/>
    </location>
</feature>
<keyword evidence="7 12" id="KW-0220">Diaminopimelate biosynthesis</keyword>
<feature type="binding site" evidence="12 15">
    <location>
        <position position="47"/>
    </location>
    <ligand>
        <name>pyruvate</name>
        <dbReference type="ChEBI" id="CHEBI:15361"/>
    </ligand>
</feature>
<comment type="subunit">
    <text evidence="12">Homotetramer; dimer of dimers.</text>
</comment>
<evidence type="ECO:0000256" key="10">
    <source>
        <dbReference type="ARBA" id="ARBA00023270"/>
    </source>
</evidence>
<dbReference type="PRINTS" id="PR00146">
    <property type="entry name" value="DHPICSNTHASE"/>
</dbReference>
<evidence type="ECO:0000256" key="3">
    <source>
        <dbReference type="ARBA" id="ARBA00007592"/>
    </source>
</evidence>
<dbReference type="GO" id="GO:0009089">
    <property type="term" value="P:lysine biosynthetic process via diaminopimelate"/>
    <property type="evidence" value="ECO:0007669"/>
    <property type="project" value="UniProtKB-UniRule"/>
</dbReference>
<comment type="subcellular location">
    <subcellularLocation>
        <location evidence="12">Cytoplasm</location>
    </subcellularLocation>
</comment>
<evidence type="ECO:0000256" key="9">
    <source>
        <dbReference type="ARBA" id="ARBA00023239"/>
    </source>
</evidence>
<evidence type="ECO:0000313" key="17">
    <source>
        <dbReference type="Proteomes" id="UP000255328"/>
    </source>
</evidence>
<reference evidence="16 17" key="1">
    <citation type="submission" date="2018-06" db="EMBL/GenBank/DDBJ databases">
        <authorList>
            <consortium name="Pathogen Informatics"/>
            <person name="Doyle S."/>
        </authorList>
    </citation>
    <scope>NUCLEOTIDE SEQUENCE [LARGE SCALE GENOMIC DNA]</scope>
    <source>
        <strain evidence="16 17">NCTC10723</strain>
    </source>
</reference>
<evidence type="ECO:0000256" key="14">
    <source>
        <dbReference type="PIRSR" id="PIRSR001365-1"/>
    </source>
</evidence>
<dbReference type="PANTHER" id="PTHR12128">
    <property type="entry name" value="DIHYDRODIPICOLINATE SYNTHASE"/>
    <property type="match status" value="1"/>
</dbReference>
<evidence type="ECO:0000256" key="13">
    <source>
        <dbReference type="PIRNR" id="PIRNR001365"/>
    </source>
</evidence>
<evidence type="ECO:0000256" key="15">
    <source>
        <dbReference type="PIRSR" id="PIRSR001365-2"/>
    </source>
</evidence>
<feature type="site" description="Part of a proton relay during catalysis" evidence="12">
    <location>
        <position position="109"/>
    </location>
</feature>
<keyword evidence="8 12" id="KW-0457">Lysine biosynthesis</keyword>
<evidence type="ECO:0000256" key="1">
    <source>
        <dbReference type="ARBA" id="ARBA00003294"/>
    </source>
</evidence>
<dbReference type="HAMAP" id="MF_00418">
    <property type="entry name" value="DapA"/>
    <property type="match status" value="1"/>
</dbReference>
<feature type="active site" description="Proton donor/acceptor" evidence="12 14">
    <location>
        <position position="135"/>
    </location>
</feature>
<evidence type="ECO:0000256" key="8">
    <source>
        <dbReference type="ARBA" id="ARBA00023154"/>
    </source>
</evidence>
<dbReference type="PIRSF" id="PIRSF001365">
    <property type="entry name" value="DHDPS"/>
    <property type="match status" value="1"/>
</dbReference>
<comment type="caution">
    <text evidence="12">Was originally thought to be a dihydrodipicolinate synthase (DHDPS), catalyzing the condensation of (S)-aspartate-beta-semialdehyde [(S)-ASA] and pyruvate to dihydrodipicolinate (DHDP). However, it was shown in E.coli that the product of the enzymatic reaction is not dihydrodipicolinate but in fact (4S)-4-hydroxy-2,3,4,5-tetrahydro-(2S)-dipicolinic acid (HTPA), and that the consecutive dehydration reaction leading to DHDP is not spontaneous but catalyzed by DapB.</text>
</comment>
<evidence type="ECO:0000256" key="6">
    <source>
        <dbReference type="ARBA" id="ARBA00022605"/>
    </source>
</evidence>
<keyword evidence="5 12" id="KW-0963">Cytoplasm</keyword>
<dbReference type="AlphaFoldDB" id="A0A377GVP9"/>
<dbReference type="InterPro" id="IPR005263">
    <property type="entry name" value="DapA"/>
</dbReference>
<dbReference type="RefSeq" id="WP_115268998.1">
    <property type="nucleotide sequence ID" value="NZ_UGGU01000003.1"/>
</dbReference>
<organism evidence="16 17">
    <name type="scientific">Fusobacterium necrogenes</name>
    <dbReference type="NCBI Taxonomy" id="858"/>
    <lineage>
        <taxon>Bacteria</taxon>
        <taxon>Fusobacteriati</taxon>
        <taxon>Fusobacteriota</taxon>
        <taxon>Fusobacteriia</taxon>
        <taxon>Fusobacteriales</taxon>
        <taxon>Fusobacteriaceae</taxon>
        <taxon>Fusobacterium</taxon>
    </lineage>
</organism>
<evidence type="ECO:0000256" key="11">
    <source>
        <dbReference type="ARBA" id="ARBA00047836"/>
    </source>
</evidence>
<keyword evidence="6 12" id="KW-0028">Amino-acid biosynthesis</keyword>
<dbReference type="CDD" id="cd00950">
    <property type="entry name" value="DHDPS"/>
    <property type="match status" value="1"/>
</dbReference>
<dbReference type="InterPro" id="IPR020624">
    <property type="entry name" value="Schiff_base-form_aldolases_CS"/>
</dbReference>
<dbReference type="UniPathway" id="UPA00034">
    <property type="reaction ID" value="UER00017"/>
</dbReference>
<sequence length="295" mass="32789">MSIFRGSGVAIITPFTKENTVNFEKLGELLEYHIQNSTDAIIINGTTGESATLTDEEKEKLIEYTLRKVNRRVPVIAGTGSNNTKHAVEMSRLACELGVDGLLIVTPYYNKGNENGIYEHYRAISEAVTCPIILYTVPSRTGVNLSINLLKRLSEIENIVAIKEASGNISYAAEIARSIPKLDIYSGNDDMTVPILSLGGVGVISVSANIIPKKVHDMCINFFNREIEISRELQLRYNNLVDALFIEVNPVPIKEAMNYLGYDVGKCRLPLGEMYETNKKILHEVIDLHGVEAWK</sequence>
<dbReference type="InterPro" id="IPR002220">
    <property type="entry name" value="DapA-like"/>
</dbReference>
<comment type="catalytic activity">
    <reaction evidence="11 12">
        <text>L-aspartate 4-semialdehyde + pyruvate = (2S,4S)-4-hydroxy-2,3,4,5-tetrahydrodipicolinate + H2O + H(+)</text>
        <dbReference type="Rhea" id="RHEA:34171"/>
        <dbReference type="ChEBI" id="CHEBI:15361"/>
        <dbReference type="ChEBI" id="CHEBI:15377"/>
        <dbReference type="ChEBI" id="CHEBI:15378"/>
        <dbReference type="ChEBI" id="CHEBI:67139"/>
        <dbReference type="ChEBI" id="CHEBI:537519"/>
        <dbReference type="EC" id="4.3.3.7"/>
    </reaction>
</comment>
<dbReference type="GO" id="GO:0005829">
    <property type="term" value="C:cytosol"/>
    <property type="evidence" value="ECO:0007669"/>
    <property type="project" value="TreeGrafter"/>
</dbReference>
<evidence type="ECO:0000256" key="7">
    <source>
        <dbReference type="ARBA" id="ARBA00022915"/>
    </source>
</evidence>
<dbReference type="InterPro" id="IPR013785">
    <property type="entry name" value="Aldolase_TIM"/>
</dbReference>
<dbReference type="EMBL" id="UGGU01000003">
    <property type="protein sequence ID" value="STO31045.1"/>
    <property type="molecule type" value="Genomic_DNA"/>
</dbReference>
<proteinExistence type="inferred from homology"/>
<keyword evidence="10 12" id="KW-0704">Schiff base</keyword>
<feature type="active site" description="Schiff-base intermediate with substrate" evidence="12 14">
    <location>
        <position position="163"/>
    </location>
</feature>
<evidence type="ECO:0000313" key="16">
    <source>
        <dbReference type="EMBL" id="STO31045.1"/>
    </source>
</evidence>
<dbReference type="PANTHER" id="PTHR12128:SF66">
    <property type="entry name" value="4-HYDROXY-2-OXOGLUTARATE ALDOLASE, MITOCHONDRIAL"/>
    <property type="match status" value="1"/>
</dbReference>
<gene>
    <name evidence="12 16" type="primary">dapA</name>
    <name evidence="16" type="ORF">NCTC10723_00485</name>
</gene>
<protein>
    <recommendedName>
        <fullName evidence="4 12">4-hydroxy-tetrahydrodipicolinate synthase</fullName>
        <shortName evidence="12">HTPA synthase</shortName>
        <ecNumber evidence="4 12">4.3.3.7</ecNumber>
    </recommendedName>
</protein>
<dbReference type="PROSITE" id="PS00665">
    <property type="entry name" value="DHDPS_1"/>
    <property type="match status" value="1"/>
</dbReference>
<dbReference type="Pfam" id="PF00701">
    <property type="entry name" value="DHDPS"/>
    <property type="match status" value="1"/>
</dbReference>
<evidence type="ECO:0000256" key="12">
    <source>
        <dbReference type="HAMAP-Rule" id="MF_00418"/>
    </source>
</evidence>
<keyword evidence="17" id="KW-1185">Reference proteome</keyword>
<dbReference type="OrthoDB" id="9782828at2"/>
<comment type="function">
    <text evidence="1 12">Catalyzes the condensation of (S)-aspartate-beta-semialdehyde [(S)-ASA] and pyruvate to 4-hydroxy-tetrahydrodipicolinate (HTPA).</text>
</comment>
<dbReference type="EC" id="4.3.3.7" evidence="4 12"/>
<feature type="binding site" evidence="12 15">
    <location>
        <position position="204"/>
    </location>
    <ligand>
        <name>pyruvate</name>
        <dbReference type="ChEBI" id="CHEBI:15361"/>
    </ligand>
</feature>
<dbReference type="NCBIfam" id="TIGR00674">
    <property type="entry name" value="dapA"/>
    <property type="match status" value="1"/>
</dbReference>
<dbReference type="GO" id="GO:0008840">
    <property type="term" value="F:4-hydroxy-tetrahydrodipicolinate synthase activity"/>
    <property type="evidence" value="ECO:0007669"/>
    <property type="project" value="UniProtKB-UniRule"/>
</dbReference>
<dbReference type="GO" id="GO:0019877">
    <property type="term" value="P:diaminopimelate biosynthetic process"/>
    <property type="evidence" value="ECO:0007669"/>
    <property type="project" value="UniProtKB-UniRule"/>
</dbReference>
<dbReference type="SMART" id="SM01130">
    <property type="entry name" value="DHDPS"/>
    <property type="match status" value="1"/>
</dbReference>
<evidence type="ECO:0000256" key="2">
    <source>
        <dbReference type="ARBA" id="ARBA00005120"/>
    </source>
</evidence>
<evidence type="ECO:0000256" key="4">
    <source>
        <dbReference type="ARBA" id="ARBA00012086"/>
    </source>
</evidence>
<dbReference type="SUPFAM" id="SSF51569">
    <property type="entry name" value="Aldolase"/>
    <property type="match status" value="1"/>
</dbReference>
<dbReference type="Proteomes" id="UP000255328">
    <property type="component" value="Unassembled WGS sequence"/>
</dbReference>
<keyword evidence="9 12" id="KW-0456">Lyase</keyword>
<comment type="pathway">
    <text evidence="2 12">Amino-acid biosynthesis; L-lysine biosynthesis via DAP pathway; (S)-tetrahydrodipicolinate from L-aspartate: step 3/4.</text>
</comment>
<accession>A0A377GVP9</accession>